<keyword evidence="3" id="KW-1185">Reference proteome</keyword>
<feature type="chain" id="PRO_5047062464" description="Lipoprotein" evidence="1">
    <location>
        <begin position="23"/>
        <end position="311"/>
    </location>
</feature>
<name>A0ABU2RH92_9ACTN</name>
<comment type="caution">
    <text evidence="2">The sequence shown here is derived from an EMBL/GenBank/DDBJ whole genome shotgun (WGS) entry which is preliminary data.</text>
</comment>
<proteinExistence type="predicted"/>
<evidence type="ECO:0000313" key="3">
    <source>
        <dbReference type="Proteomes" id="UP001183777"/>
    </source>
</evidence>
<dbReference type="Gene3D" id="2.50.20.20">
    <property type="match status" value="1"/>
</dbReference>
<dbReference type="RefSeq" id="WP_200694985.1">
    <property type="nucleotide sequence ID" value="NZ_JAVREX010000004.1"/>
</dbReference>
<organism evidence="2 3">
    <name type="scientific">Streptomyces salyersiae</name>
    <dbReference type="NCBI Taxonomy" id="3075530"/>
    <lineage>
        <taxon>Bacteria</taxon>
        <taxon>Bacillati</taxon>
        <taxon>Actinomycetota</taxon>
        <taxon>Actinomycetes</taxon>
        <taxon>Kitasatosporales</taxon>
        <taxon>Streptomycetaceae</taxon>
        <taxon>Streptomyces</taxon>
    </lineage>
</organism>
<dbReference type="PROSITE" id="PS51257">
    <property type="entry name" value="PROKAR_LIPOPROTEIN"/>
    <property type="match status" value="1"/>
</dbReference>
<protein>
    <recommendedName>
        <fullName evidence="4">Lipoprotein</fullName>
    </recommendedName>
</protein>
<dbReference type="SUPFAM" id="SSF89392">
    <property type="entry name" value="Prokaryotic lipoproteins and lipoprotein localization factors"/>
    <property type="match status" value="1"/>
</dbReference>
<feature type="signal peptide" evidence="1">
    <location>
        <begin position="1"/>
        <end position="22"/>
    </location>
</feature>
<dbReference type="Proteomes" id="UP001183777">
    <property type="component" value="Unassembled WGS sequence"/>
</dbReference>
<evidence type="ECO:0000313" key="2">
    <source>
        <dbReference type="EMBL" id="MDT0428225.1"/>
    </source>
</evidence>
<reference evidence="3" key="1">
    <citation type="submission" date="2023-07" db="EMBL/GenBank/DDBJ databases">
        <title>30 novel species of actinomycetes from the DSMZ collection.</title>
        <authorList>
            <person name="Nouioui I."/>
        </authorList>
    </citation>
    <scope>NUCLEOTIDE SEQUENCE [LARGE SCALE GENOMIC DNA]</scope>
    <source>
        <strain evidence="3">DSM 41770</strain>
    </source>
</reference>
<dbReference type="EMBL" id="JAVREX010000004">
    <property type="protein sequence ID" value="MDT0428225.1"/>
    <property type="molecule type" value="Genomic_DNA"/>
</dbReference>
<gene>
    <name evidence="2" type="ORF">RM649_11270</name>
</gene>
<accession>A0ABU2RH92</accession>
<evidence type="ECO:0000256" key="1">
    <source>
        <dbReference type="SAM" id="SignalP"/>
    </source>
</evidence>
<sequence length="311" mass="32559">MSTSTWRRAGVTLVAAIVVAGAAGCQSGEKEPASGAPKAESGSGAAVTQVLTAAYKKTAAAGSAKVHMTMEMPASLEAGGTMEMTGTLGWNPGVMDMTMKGEAFQVSADAPEQIRMLMLDNVMYMDMGEQAVPEMDGKRWMKMDLAAIAEQSGDAAAQKELTSGLESANQDPSQQLAVLLGSPNLKHVGAEKIGGVDTEHYKGSLTVDEMVEANESLDVLSDKERKDLLDGMEKSGIKGYDTEVWVDEDGYPIRMNVGIDSPQGEIRMTADYSDYGTAASVQAPPAGETFDLAQMLEELGAAGAGADTTAQ</sequence>
<keyword evidence="1" id="KW-0732">Signal</keyword>
<evidence type="ECO:0008006" key="4">
    <source>
        <dbReference type="Google" id="ProtNLM"/>
    </source>
</evidence>
<dbReference type="InterPro" id="IPR029046">
    <property type="entry name" value="LolA/LolB/LppX"/>
</dbReference>